<dbReference type="SMART" id="SM00257">
    <property type="entry name" value="LysM"/>
    <property type="match status" value="1"/>
</dbReference>
<dbReference type="InterPro" id="IPR020592">
    <property type="entry name" value="Ribosomal_bS16_CS"/>
</dbReference>
<dbReference type="GO" id="GO:0005840">
    <property type="term" value="C:ribosome"/>
    <property type="evidence" value="ECO:0007669"/>
    <property type="project" value="InterPro"/>
</dbReference>
<evidence type="ECO:0000313" key="2">
    <source>
        <dbReference type="EMBL" id="TFC76928.1"/>
    </source>
</evidence>
<dbReference type="EMBL" id="SOGN01000063">
    <property type="protein sequence ID" value="TFC76928.1"/>
    <property type="molecule type" value="Genomic_DNA"/>
</dbReference>
<dbReference type="InterPro" id="IPR036779">
    <property type="entry name" value="LysM_dom_sf"/>
</dbReference>
<accession>A0A4R8XMM3</accession>
<sequence length="118" mass="12360">MSTAFELNTPMATGRTRLRLTRRGRVVFTSLAAVPLVAAALAVALNGGIAAAESSTVGGVVTAFDYVTIQSGQSLWQLAEDIAPTSDPREVIAEIVNLNQLPSDSVQPGQRLALPNDL</sequence>
<name>A0A4R8XMM3_9MICO</name>
<protein>
    <submittedName>
        <fullName evidence="2">LysM peptidoglycan-binding domain-containing protein</fullName>
    </submittedName>
</protein>
<dbReference type="RefSeq" id="WP_134371055.1">
    <property type="nucleotide sequence ID" value="NZ_SOGN01000063.1"/>
</dbReference>
<organism evidence="2 3">
    <name type="scientific">Cryobacterium cheniae</name>
    <dbReference type="NCBI Taxonomy" id="1259262"/>
    <lineage>
        <taxon>Bacteria</taxon>
        <taxon>Bacillati</taxon>
        <taxon>Actinomycetota</taxon>
        <taxon>Actinomycetes</taxon>
        <taxon>Micrococcales</taxon>
        <taxon>Microbacteriaceae</taxon>
        <taxon>Cryobacterium</taxon>
    </lineage>
</organism>
<dbReference type="PROSITE" id="PS51782">
    <property type="entry name" value="LYSM"/>
    <property type="match status" value="1"/>
</dbReference>
<evidence type="ECO:0000313" key="3">
    <source>
        <dbReference type="Proteomes" id="UP000298433"/>
    </source>
</evidence>
<dbReference type="Pfam" id="PF01476">
    <property type="entry name" value="LysM"/>
    <property type="match status" value="1"/>
</dbReference>
<dbReference type="GO" id="GO:0003735">
    <property type="term" value="F:structural constituent of ribosome"/>
    <property type="evidence" value="ECO:0007669"/>
    <property type="project" value="InterPro"/>
</dbReference>
<proteinExistence type="predicted"/>
<dbReference type="OrthoDB" id="5084290at2"/>
<dbReference type="AlphaFoldDB" id="A0A4R8XMM3"/>
<evidence type="ECO:0000259" key="1">
    <source>
        <dbReference type="PROSITE" id="PS51782"/>
    </source>
</evidence>
<reference evidence="2 3" key="1">
    <citation type="submission" date="2019-03" db="EMBL/GenBank/DDBJ databases">
        <title>Genomics of glacier-inhabiting Cryobacterium strains.</title>
        <authorList>
            <person name="Liu Q."/>
            <person name="Xin Y.-H."/>
        </authorList>
    </citation>
    <scope>NUCLEOTIDE SEQUENCE [LARGE SCALE GENOMIC DNA]</scope>
    <source>
        <strain evidence="2 3">TMT2-48-2</strain>
    </source>
</reference>
<dbReference type="InterPro" id="IPR018392">
    <property type="entry name" value="LysM"/>
</dbReference>
<feature type="domain" description="LysM" evidence="1">
    <location>
        <begin position="65"/>
        <end position="114"/>
    </location>
</feature>
<keyword evidence="3" id="KW-1185">Reference proteome</keyword>
<comment type="caution">
    <text evidence="2">The sequence shown here is derived from an EMBL/GenBank/DDBJ whole genome shotgun (WGS) entry which is preliminary data.</text>
</comment>
<dbReference type="CDD" id="cd00118">
    <property type="entry name" value="LysM"/>
    <property type="match status" value="1"/>
</dbReference>
<dbReference type="PROSITE" id="PS00732">
    <property type="entry name" value="RIBOSOMAL_S16"/>
    <property type="match status" value="1"/>
</dbReference>
<dbReference type="Gene3D" id="3.10.350.10">
    <property type="entry name" value="LysM domain"/>
    <property type="match status" value="1"/>
</dbReference>
<gene>
    <name evidence="2" type="ORF">E3T23_13805</name>
</gene>
<dbReference type="Proteomes" id="UP000298433">
    <property type="component" value="Unassembled WGS sequence"/>
</dbReference>
<dbReference type="GO" id="GO:0006412">
    <property type="term" value="P:translation"/>
    <property type="evidence" value="ECO:0007669"/>
    <property type="project" value="InterPro"/>
</dbReference>